<feature type="transmembrane region" description="Helical" evidence="1">
    <location>
        <begin position="66"/>
        <end position="85"/>
    </location>
</feature>
<name>A0A067PPI8_9AGAM</name>
<feature type="transmembrane region" description="Helical" evidence="1">
    <location>
        <begin position="105"/>
        <end position="127"/>
    </location>
</feature>
<evidence type="ECO:0000313" key="3">
    <source>
        <dbReference type="EMBL" id="KDQ56699.1"/>
    </source>
</evidence>
<feature type="transmembrane region" description="Helical" evidence="1">
    <location>
        <begin position="238"/>
        <end position="258"/>
    </location>
</feature>
<keyword evidence="4" id="KW-1185">Reference proteome</keyword>
<gene>
    <name evidence="3" type="ORF">JAAARDRAFT_207789</name>
</gene>
<keyword evidence="1" id="KW-1133">Transmembrane helix</keyword>
<dbReference type="EMBL" id="KL197721">
    <property type="protein sequence ID" value="KDQ56699.1"/>
    <property type="molecule type" value="Genomic_DNA"/>
</dbReference>
<evidence type="ECO:0000313" key="4">
    <source>
        <dbReference type="Proteomes" id="UP000027265"/>
    </source>
</evidence>
<evidence type="ECO:0000259" key="2">
    <source>
        <dbReference type="Pfam" id="PF20151"/>
    </source>
</evidence>
<proteinExistence type="predicted"/>
<feature type="transmembrane region" description="Helical" evidence="1">
    <location>
        <begin position="184"/>
        <end position="203"/>
    </location>
</feature>
<organism evidence="3 4">
    <name type="scientific">Jaapia argillacea MUCL 33604</name>
    <dbReference type="NCBI Taxonomy" id="933084"/>
    <lineage>
        <taxon>Eukaryota</taxon>
        <taxon>Fungi</taxon>
        <taxon>Dikarya</taxon>
        <taxon>Basidiomycota</taxon>
        <taxon>Agaricomycotina</taxon>
        <taxon>Agaricomycetes</taxon>
        <taxon>Agaricomycetidae</taxon>
        <taxon>Jaapiales</taxon>
        <taxon>Jaapiaceae</taxon>
        <taxon>Jaapia</taxon>
    </lineage>
</organism>
<dbReference type="InParanoid" id="A0A067PPI8"/>
<evidence type="ECO:0000256" key="1">
    <source>
        <dbReference type="SAM" id="Phobius"/>
    </source>
</evidence>
<dbReference type="InterPro" id="IPR045340">
    <property type="entry name" value="DUF6533"/>
</dbReference>
<feature type="transmembrane region" description="Helical" evidence="1">
    <location>
        <begin position="134"/>
        <end position="156"/>
    </location>
</feature>
<feature type="domain" description="DUF6533" evidence="2">
    <location>
        <begin position="32"/>
        <end position="77"/>
    </location>
</feature>
<reference evidence="4" key="1">
    <citation type="journal article" date="2014" name="Proc. Natl. Acad. Sci. U.S.A.">
        <title>Extensive sampling of basidiomycete genomes demonstrates inadequacy of the white-rot/brown-rot paradigm for wood decay fungi.</title>
        <authorList>
            <person name="Riley R."/>
            <person name="Salamov A.A."/>
            <person name="Brown D.W."/>
            <person name="Nagy L.G."/>
            <person name="Floudas D."/>
            <person name="Held B.W."/>
            <person name="Levasseur A."/>
            <person name="Lombard V."/>
            <person name="Morin E."/>
            <person name="Otillar R."/>
            <person name="Lindquist E.A."/>
            <person name="Sun H."/>
            <person name="LaButti K.M."/>
            <person name="Schmutz J."/>
            <person name="Jabbour D."/>
            <person name="Luo H."/>
            <person name="Baker S.E."/>
            <person name="Pisabarro A.G."/>
            <person name="Walton J.D."/>
            <person name="Blanchette R.A."/>
            <person name="Henrissat B."/>
            <person name="Martin F."/>
            <person name="Cullen D."/>
            <person name="Hibbett D.S."/>
            <person name="Grigoriev I.V."/>
        </authorList>
    </citation>
    <scope>NUCLEOTIDE SEQUENCE [LARGE SCALE GENOMIC DNA]</scope>
    <source>
        <strain evidence="4">MUCL 33604</strain>
    </source>
</reference>
<keyword evidence="1" id="KW-0472">Membrane</keyword>
<dbReference type="AlphaFoldDB" id="A0A067PPI8"/>
<dbReference type="OrthoDB" id="3349377at2759"/>
<keyword evidence="1" id="KW-0812">Transmembrane</keyword>
<feature type="transmembrane region" description="Helical" evidence="1">
    <location>
        <begin position="264"/>
        <end position="283"/>
    </location>
</feature>
<dbReference type="HOGENOM" id="CLU_035509_9_1_1"/>
<protein>
    <recommendedName>
        <fullName evidence="2">DUF6533 domain-containing protein</fullName>
    </recommendedName>
</protein>
<dbReference type="Pfam" id="PF20151">
    <property type="entry name" value="DUF6533"/>
    <property type="match status" value="1"/>
</dbReference>
<dbReference type="Proteomes" id="UP000027265">
    <property type="component" value="Unassembled WGS sequence"/>
</dbReference>
<accession>A0A067PPI8</accession>
<sequence>MCNPPTCTPMDDTGLSLTELETLVSDIRIVNYANVASLAWLTYDVILTFGEESSTIWRSKFSIPKVLYLLLRYVVLITLSLNLAVNTSENLSPEVCGPWMRFQGLDSVAIASWLGEALLMLRVWALYERSRKVLIFSLFLYLVDMASGLMAAFVTYHSESQVPPIPGLSVPGCYLSLSAPTAIWSTYVGWLVHAFVNTVYFALTMHKFVKGIRWSDYNLRQFEQFAPLLSLFVRDGTFYFFIILVCTLYNLIIMFFLFHRPVFVVGMSIMAATYAVTSSRVVLDLRSSITPYEFDTQNDLELVAHRARLSGGPVEFASRSRMTDYSEGQGP</sequence>